<dbReference type="Pfam" id="PF04381">
    <property type="entry name" value="RdgC"/>
    <property type="match status" value="1"/>
</dbReference>
<name>A0A378VPA7_NEIME</name>
<protein>
    <recommendedName>
        <fullName evidence="3">Recombination-associated protein RdgC</fullName>
    </recommendedName>
</protein>
<accession>A0A378VPA7</accession>
<keyword evidence="5" id="KW-0233">DNA recombination</keyword>
<sequence length="295" mass="33081">MWFKQVTPFRLLELPEKRYLDESLGNSWFTEPQGLDWFSEGFTPPNAFTDLAVFEAQKTMLISLMREEKVLPSAAIKHKLDEQIIKIQAHEGRNVGRKEKQELREAIIDDLLPKSLIKSSRTYGLFAGEWLFVDTANRRKAENLLTKLREALGGLPAQQPLTRQSPSALMTNWLLRGEAQGLFVLDSDVTLVGAGDVAPKVKISRKDLTAEDVVQHAKNGMTVTELGLVWNGRVAFILTQDLTLKRIQWLDVVQEEAEGSCDDAKSMSYATQLLMEAALSAILGELVDLLGGWQE</sequence>
<reference evidence="6 7" key="1">
    <citation type="submission" date="2018-06" db="EMBL/GenBank/DDBJ databases">
        <authorList>
            <consortium name="Pathogen Informatics"/>
            <person name="Doyle S."/>
        </authorList>
    </citation>
    <scope>NUCLEOTIDE SEQUENCE [LARGE SCALE GENOMIC DNA]</scope>
    <source>
        <strain evidence="6 7">NCTC8554</strain>
    </source>
</reference>
<comment type="similarity">
    <text evidence="2">Belongs to the RdgC family.</text>
</comment>
<proteinExistence type="inferred from homology"/>
<evidence type="ECO:0000256" key="1">
    <source>
        <dbReference type="ARBA" id="ARBA00004453"/>
    </source>
</evidence>
<evidence type="ECO:0000256" key="5">
    <source>
        <dbReference type="ARBA" id="ARBA00023172"/>
    </source>
</evidence>
<evidence type="ECO:0000256" key="2">
    <source>
        <dbReference type="ARBA" id="ARBA00008657"/>
    </source>
</evidence>
<evidence type="ECO:0000313" key="6">
    <source>
        <dbReference type="EMBL" id="SUA18830.1"/>
    </source>
</evidence>
<comment type="subcellular location">
    <subcellularLocation>
        <location evidence="1">Cytoplasm</location>
        <location evidence="1">Nucleoid</location>
    </subcellularLocation>
</comment>
<dbReference type="GO" id="GO:0006310">
    <property type="term" value="P:DNA recombination"/>
    <property type="evidence" value="ECO:0007669"/>
    <property type="project" value="UniProtKB-KW"/>
</dbReference>
<dbReference type="RefSeq" id="WP_002232402.1">
    <property type="nucleotide sequence ID" value="NZ_CP020401.2"/>
</dbReference>
<dbReference type="Proteomes" id="UP000254176">
    <property type="component" value="Unassembled WGS sequence"/>
</dbReference>
<evidence type="ECO:0000313" key="7">
    <source>
        <dbReference type="Proteomes" id="UP000254176"/>
    </source>
</evidence>
<keyword evidence="4" id="KW-0963">Cytoplasm</keyword>
<dbReference type="AlphaFoldDB" id="A0A378VPA7"/>
<dbReference type="PANTHER" id="PTHR38103">
    <property type="entry name" value="RECOMBINATION-ASSOCIATED PROTEIN RDGC"/>
    <property type="match status" value="1"/>
</dbReference>
<evidence type="ECO:0000256" key="4">
    <source>
        <dbReference type="ARBA" id="ARBA00022490"/>
    </source>
</evidence>
<dbReference type="GO" id="GO:0009295">
    <property type="term" value="C:nucleoid"/>
    <property type="evidence" value="ECO:0007669"/>
    <property type="project" value="UniProtKB-SubCell"/>
</dbReference>
<evidence type="ECO:0000256" key="3">
    <source>
        <dbReference type="ARBA" id="ARBA00022296"/>
    </source>
</evidence>
<dbReference type="PANTHER" id="PTHR38103:SF1">
    <property type="entry name" value="RECOMBINATION-ASSOCIATED PROTEIN RDGC"/>
    <property type="match status" value="1"/>
</dbReference>
<dbReference type="EMBL" id="UGRP01000001">
    <property type="protein sequence ID" value="SUA18830.1"/>
    <property type="molecule type" value="Genomic_DNA"/>
</dbReference>
<organism evidence="6 7">
    <name type="scientific">Neisseria meningitidis</name>
    <dbReference type="NCBI Taxonomy" id="487"/>
    <lineage>
        <taxon>Bacteria</taxon>
        <taxon>Pseudomonadati</taxon>
        <taxon>Pseudomonadota</taxon>
        <taxon>Betaproteobacteria</taxon>
        <taxon>Neisseriales</taxon>
        <taxon>Neisseriaceae</taxon>
        <taxon>Neisseria</taxon>
    </lineage>
</organism>
<gene>
    <name evidence="6" type="primary">rdgC_1</name>
    <name evidence="6" type="ORF">NCTC8554_00513</name>
</gene>
<dbReference type="NCBIfam" id="NF001464">
    <property type="entry name" value="PRK00321.1-5"/>
    <property type="match status" value="1"/>
</dbReference>
<dbReference type="InterPro" id="IPR007476">
    <property type="entry name" value="RdgC"/>
</dbReference>